<dbReference type="InterPro" id="IPR023352">
    <property type="entry name" value="MAPEG-like_dom_sf"/>
</dbReference>
<evidence type="ECO:0000256" key="3">
    <source>
        <dbReference type="ARBA" id="ARBA00022989"/>
    </source>
</evidence>
<protein>
    <submittedName>
        <fullName evidence="6">Uncharacterized protein</fullName>
    </submittedName>
</protein>
<dbReference type="PANTHER" id="PTHR35371">
    <property type="entry name" value="INNER MEMBRANE PROTEIN"/>
    <property type="match status" value="1"/>
</dbReference>
<dbReference type="InterPro" id="IPR001129">
    <property type="entry name" value="Membr-assoc_MAPEG"/>
</dbReference>
<evidence type="ECO:0000313" key="7">
    <source>
        <dbReference type="Proteomes" id="UP000033647"/>
    </source>
</evidence>
<dbReference type="OrthoDB" id="2122304at2759"/>
<evidence type="ECO:0000256" key="5">
    <source>
        <dbReference type="SAM" id="Phobius"/>
    </source>
</evidence>
<evidence type="ECO:0000256" key="4">
    <source>
        <dbReference type="ARBA" id="ARBA00023136"/>
    </source>
</evidence>
<keyword evidence="3 5" id="KW-1133">Transmembrane helix</keyword>
<reference evidence="6 7" key="1">
    <citation type="submission" date="2015-03" db="EMBL/GenBank/DDBJ databases">
        <title>RNA-seq based gene annotation and comparative genomics of four Zymoseptoria species reveal species-specific pathogenicity related genes and transposable element activity.</title>
        <authorList>
            <person name="Grandaubert J."/>
            <person name="Bhattacharyya A."/>
            <person name="Stukenbrock E.H."/>
        </authorList>
    </citation>
    <scope>NUCLEOTIDE SEQUENCE [LARGE SCALE GENOMIC DNA]</scope>
    <source>
        <strain evidence="6 7">Zb18110</strain>
    </source>
</reference>
<keyword evidence="7" id="KW-1185">Reference proteome</keyword>
<dbReference type="SUPFAM" id="SSF161084">
    <property type="entry name" value="MAPEG domain-like"/>
    <property type="match status" value="1"/>
</dbReference>
<sequence length="158" mass="17595">MSSYNIPLISIPLYYILALIPHGIAISRANAGNINTHHNENPQGAAYAEYLKKKLAPRELAAFERAKACHRNHMENMPLFIAAVFAGLFANARLGEDQVGLNRFVVGWMVSRVLYTVAYIKTETRAWARLRSILYFFCTGIAFAVLIRSARVLGNPAA</sequence>
<feature type="transmembrane region" description="Helical" evidence="5">
    <location>
        <begin position="132"/>
        <end position="150"/>
    </location>
</feature>
<feature type="transmembrane region" description="Helical" evidence="5">
    <location>
        <begin position="100"/>
        <end position="120"/>
    </location>
</feature>
<dbReference type="EMBL" id="LAFY01000449">
    <property type="protein sequence ID" value="KJX97826.1"/>
    <property type="molecule type" value="Genomic_DNA"/>
</dbReference>
<evidence type="ECO:0000256" key="1">
    <source>
        <dbReference type="ARBA" id="ARBA00004370"/>
    </source>
</evidence>
<dbReference type="Proteomes" id="UP000033647">
    <property type="component" value="Unassembled WGS sequence"/>
</dbReference>
<proteinExistence type="predicted"/>
<organism evidence="6 7">
    <name type="scientific">Zymoseptoria brevis</name>
    <dbReference type="NCBI Taxonomy" id="1047168"/>
    <lineage>
        <taxon>Eukaryota</taxon>
        <taxon>Fungi</taxon>
        <taxon>Dikarya</taxon>
        <taxon>Ascomycota</taxon>
        <taxon>Pezizomycotina</taxon>
        <taxon>Dothideomycetes</taxon>
        <taxon>Dothideomycetidae</taxon>
        <taxon>Mycosphaerellales</taxon>
        <taxon>Mycosphaerellaceae</taxon>
        <taxon>Zymoseptoria</taxon>
    </lineage>
</organism>
<feature type="transmembrane region" description="Helical" evidence="5">
    <location>
        <begin position="77"/>
        <end position="94"/>
    </location>
</feature>
<dbReference type="AlphaFoldDB" id="A0A0F4GK96"/>
<dbReference type="Gene3D" id="1.20.120.550">
    <property type="entry name" value="Membrane associated eicosanoid/glutathione metabolism-like domain"/>
    <property type="match status" value="1"/>
</dbReference>
<evidence type="ECO:0000256" key="2">
    <source>
        <dbReference type="ARBA" id="ARBA00022692"/>
    </source>
</evidence>
<dbReference type="GO" id="GO:0016020">
    <property type="term" value="C:membrane"/>
    <property type="evidence" value="ECO:0007669"/>
    <property type="project" value="UniProtKB-SubCell"/>
</dbReference>
<feature type="transmembrane region" description="Helical" evidence="5">
    <location>
        <begin position="6"/>
        <end position="26"/>
    </location>
</feature>
<gene>
    <name evidence="6" type="ORF">TI39_contig457g00008</name>
</gene>
<comment type="caution">
    <text evidence="6">The sequence shown here is derived from an EMBL/GenBank/DDBJ whole genome shotgun (WGS) entry which is preliminary data.</text>
</comment>
<keyword evidence="4 5" id="KW-0472">Membrane</keyword>
<evidence type="ECO:0000313" key="6">
    <source>
        <dbReference type="EMBL" id="KJX97826.1"/>
    </source>
</evidence>
<dbReference type="Pfam" id="PF01124">
    <property type="entry name" value="MAPEG"/>
    <property type="match status" value="1"/>
</dbReference>
<name>A0A0F4GK96_9PEZI</name>
<accession>A0A0F4GK96</accession>
<keyword evidence="2 5" id="KW-0812">Transmembrane</keyword>
<dbReference type="PANTHER" id="PTHR35371:SF1">
    <property type="entry name" value="BLR7753 PROTEIN"/>
    <property type="match status" value="1"/>
</dbReference>
<comment type="subcellular location">
    <subcellularLocation>
        <location evidence="1">Membrane</location>
    </subcellularLocation>
</comment>